<feature type="chain" id="PRO_5023385253" description="Germination protease" evidence="4">
    <location>
        <begin position="11"/>
        <end position="349"/>
    </location>
</feature>
<comment type="PTM">
    <text evidence="4">Autoproteolytically processed. The inactive tetrameric zymogen termed p46 autoprocesses to a smaller form termed p41, which is active only during spore germination.</text>
</comment>
<dbReference type="Proteomes" id="UP000294292">
    <property type="component" value="Chromosome"/>
</dbReference>
<dbReference type="InterPro" id="IPR005080">
    <property type="entry name" value="Peptidase_A25"/>
</dbReference>
<dbReference type="GO" id="GO:0006508">
    <property type="term" value="P:proteolysis"/>
    <property type="evidence" value="ECO:0007669"/>
    <property type="project" value="UniProtKB-UniRule"/>
</dbReference>
<keyword evidence="3 4" id="KW-0865">Zymogen</keyword>
<dbReference type="InterPro" id="IPR023430">
    <property type="entry name" value="Pept_HybD-like_dom_sf"/>
</dbReference>
<dbReference type="RefSeq" id="WP_017380156.1">
    <property type="nucleotide sequence ID" value="NZ_CP038015.1"/>
</dbReference>
<dbReference type="OrthoDB" id="9777293at2"/>
<dbReference type="SUPFAM" id="SSF53163">
    <property type="entry name" value="HybD-like"/>
    <property type="match status" value="1"/>
</dbReference>
<dbReference type="EMBL" id="CP038015">
    <property type="protein sequence ID" value="QBP40853.1"/>
    <property type="molecule type" value="Genomic_DNA"/>
</dbReference>
<evidence type="ECO:0000256" key="1">
    <source>
        <dbReference type="ARBA" id="ARBA00022670"/>
    </source>
</evidence>
<evidence type="ECO:0000256" key="2">
    <source>
        <dbReference type="ARBA" id="ARBA00022801"/>
    </source>
</evidence>
<dbReference type="AlphaFoldDB" id="A0A4P6ZX54"/>
<dbReference type="Pfam" id="PF03418">
    <property type="entry name" value="Peptidase_A25"/>
    <property type="match status" value="1"/>
</dbReference>
<evidence type="ECO:0000256" key="3">
    <source>
        <dbReference type="ARBA" id="ARBA00023145"/>
    </source>
</evidence>
<comment type="subunit">
    <text evidence="4">Homotetramer.</text>
</comment>
<accession>A0A4P6ZX54</accession>
<dbReference type="EC" id="3.4.24.78" evidence="4"/>
<dbReference type="Gene3D" id="3.40.50.1450">
    <property type="entry name" value="HybD-like"/>
    <property type="match status" value="1"/>
</dbReference>
<feature type="propeptide" id="PRO_5021053458" evidence="4">
    <location>
        <begin position="1"/>
        <end position="10"/>
    </location>
</feature>
<keyword evidence="2 4" id="KW-0378">Hydrolase</keyword>
<evidence type="ECO:0000313" key="6">
    <source>
        <dbReference type="Proteomes" id="UP000294292"/>
    </source>
</evidence>
<proteinExistence type="inferred from homology"/>
<reference evidence="5 6" key="1">
    <citation type="submission" date="2019-03" db="EMBL/GenBank/DDBJ databases">
        <title>Complete genome sequence of Paenisporosarcina antarctica CGMCC 1.6503T.</title>
        <authorList>
            <person name="Rong J.-C."/>
            <person name="Chi N.-Y."/>
            <person name="Zhang Q.-F."/>
        </authorList>
    </citation>
    <scope>NUCLEOTIDE SEQUENCE [LARGE SCALE GENOMIC DNA]</scope>
    <source>
        <strain evidence="5 6">CGMCC 1.6503</strain>
    </source>
</reference>
<sequence length="349" mass="38250">MSKRNLMRTDLIDEANEVVQHRTKKEKDTLYDTPGIQMNEDRNGRVIITHIETDASGAESIGKKEGTYITLSVPTLTVEDEDGFKQLEQQLISSLNDIHQLLKLSKESTIAVIGLGNKTITPDAIGPLAIDLFHEEMFSLSFEPGKVVFFAPGVTGQTGLETFEFVKAIAEHVKPDLILVIDALAARNQDRLCKTVQITNTGIHPGSGVGNMRNEISFESLGVPVTAIGVPMVVDAPVLVVEAIETVFKVISSQIGETTKASSALSVGSWLRSTDAPINIEAIKPIFGEWTSWSSDEIRALLQEVLPPHHQQLFVTPKETDSWVKRHAELIQSGVLSWLQDDVFSSTSP</sequence>
<name>A0A4P6ZX54_9BACL</name>
<keyword evidence="6" id="KW-1185">Reference proteome</keyword>
<comment type="catalytic activity">
    <reaction evidence="4">
        <text>Endopeptidase action with P4 Glu or Asp, P1 preferably Glu &gt; Asp, P1' hydrophobic and P2' Ala.</text>
        <dbReference type="EC" id="3.4.24.78"/>
    </reaction>
</comment>
<dbReference type="GO" id="GO:0009847">
    <property type="term" value="P:spore germination"/>
    <property type="evidence" value="ECO:0007669"/>
    <property type="project" value="UniProtKB-UniRule"/>
</dbReference>
<evidence type="ECO:0000256" key="4">
    <source>
        <dbReference type="HAMAP-Rule" id="MF_00626"/>
    </source>
</evidence>
<dbReference type="HAMAP" id="MF_00626">
    <property type="entry name" value="Germination_prot"/>
    <property type="match status" value="1"/>
</dbReference>
<evidence type="ECO:0000313" key="5">
    <source>
        <dbReference type="EMBL" id="QBP40853.1"/>
    </source>
</evidence>
<protein>
    <recommendedName>
        <fullName evidence="4">Germination protease</fullName>
        <ecNumber evidence="4">3.4.24.78</ecNumber>
    </recommendedName>
    <alternativeName>
        <fullName evidence="4">GPR endopeptidase</fullName>
    </alternativeName>
    <alternativeName>
        <fullName evidence="4">Germination proteinase</fullName>
    </alternativeName>
    <alternativeName>
        <fullName evidence="4">Spore protease</fullName>
    </alternativeName>
</protein>
<dbReference type="KEGG" id="panc:E2636_06830"/>
<comment type="function">
    <text evidence="4">Initiates the rapid degradation of small, acid-soluble proteins during spore germination.</text>
</comment>
<dbReference type="NCBIfam" id="TIGR01441">
    <property type="entry name" value="GPR"/>
    <property type="match status" value="1"/>
</dbReference>
<keyword evidence="1 4" id="KW-0645">Protease</keyword>
<gene>
    <name evidence="4" type="primary">gpr</name>
    <name evidence="5" type="ORF">E2636_06830</name>
</gene>
<dbReference type="GO" id="GO:0004222">
    <property type="term" value="F:metalloendopeptidase activity"/>
    <property type="evidence" value="ECO:0007669"/>
    <property type="project" value="UniProtKB-UniRule"/>
</dbReference>
<organism evidence="5 6">
    <name type="scientific">Paenisporosarcina antarctica</name>
    <dbReference type="NCBI Taxonomy" id="417367"/>
    <lineage>
        <taxon>Bacteria</taxon>
        <taxon>Bacillati</taxon>
        <taxon>Bacillota</taxon>
        <taxon>Bacilli</taxon>
        <taxon>Bacillales</taxon>
        <taxon>Caryophanaceae</taxon>
        <taxon>Paenisporosarcina</taxon>
    </lineage>
</organism>
<dbReference type="PIRSF" id="PIRSF019549">
    <property type="entry name" value="Peptidase_A25"/>
    <property type="match status" value="1"/>
</dbReference>
<comment type="similarity">
    <text evidence="4">Belongs to the peptidase A25 family.</text>
</comment>